<keyword evidence="7" id="KW-0472">Membrane</keyword>
<evidence type="ECO:0000256" key="6">
    <source>
        <dbReference type="SAM" id="MobiDB-lite"/>
    </source>
</evidence>
<feature type="transmembrane region" description="Helical" evidence="7">
    <location>
        <begin position="311"/>
        <end position="331"/>
    </location>
</feature>
<dbReference type="Gene3D" id="4.10.1110.10">
    <property type="entry name" value="AN1-like Zinc finger"/>
    <property type="match status" value="2"/>
</dbReference>
<feature type="domain" description="AN1-type" evidence="8">
    <location>
        <begin position="91"/>
        <end position="143"/>
    </location>
</feature>
<evidence type="ECO:0000313" key="10">
    <source>
        <dbReference type="Proteomes" id="UP000310039"/>
    </source>
</evidence>
<dbReference type="GO" id="GO:0008270">
    <property type="term" value="F:zinc ion binding"/>
    <property type="evidence" value="ECO:0007669"/>
    <property type="project" value="UniProtKB-KW"/>
</dbReference>
<keyword evidence="1" id="KW-0479">Metal-binding</keyword>
<dbReference type="PANTHER" id="PTHR14677:SF40">
    <property type="entry name" value="CDC48-ASSOCIATED UBIQUITIN-LIKE_ZINC FINGER PROTEIN 1"/>
    <property type="match status" value="1"/>
</dbReference>
<evidence type="ECO:0000256" key="4">
    <source>
        <dbReference type="PROSITE-ProRule" id="PRU00449"/>
    </source>
</evidence>
<protein>
    <recommendedName>
        <fullName evidence="8">AN1-type domain-containing protein</fullName>
    </recommendedName>
</protein>
<sequence>MSSSSTPDPSTEQSYSTMATADVEAIGAHCQMSFCHQLDFLPFRCESCKGKYCLDHRSETAHSCPNAGAWARARAAQQRANYTPSPKPSVLTHESQCSEPSCKTLINTALVPGVECNACNRSYCLKHRLRETHDCAKLTPIGARANKEKGLNALAKLRAWGQAKQKSMAAPTTTTTSSKPTTSSAKPQTPAQRLRATAELKKNAKGDAKVAMEKRIYINVEASADTTKAKHPTGQFFYSSEWSIGRILDLAAKSLQVENLNNRVEGEEDKLRVFHVEGGRLLDFGEKLGAAVKTGNSIVLLRGVGPPVPDLILHSLLFSFSIIFSIFNIFVDFDDMTIIRLSYYDEYDF</sequence>
<evidence type="ECO:0000256" key="5">
    <source>
        <dbReference type="SAM" id="Coils"/>
    </source>
</evidence>
<dbReference type="PANTHER" id="PTHR14677">
    <property type="entry name" value="ARSENITE INDUCUBLE RNA ASSOCIATED PROTEIN AIP-1-RELATED"/>
    <property type="match status" value="1"/>
</dbReference>
<dbReference type="Pfam" id="PF25327">
    <property type="entry name" value="UBL_ZFAND1"/>
    <property type="match status" value="1"/>
</dbReference>
<dbReference type="InterPro" id="IPR057358">
    <property type="entry name" value="UBL_ZFAND1-like"/>
</dbReference>
<feature type="domain" description="AN1-type" evidence="8">
    <location>
        <begin position="24"/>
        <end position="72"/>
    </location>
</feature>
<comment type="caution">
    <text evidence="9">The sequence shown here is derived from an EMBL/GenBank/DDBJ whole genome shotgun (WGS) entry which is preliminary data.</text>
</comment>
<proteinExistence type="predicted"/>
<dbReference type="EMBL" id="QZBT01000130">
    <property type="protein sequence ID" value="THZ80374.1"/>
    <property type="molecule type" value="Genomic_DNA"/>
</dbReference>
<evidence type="ECO:0000256" key="2">
    <source>
        <dbReference type="ARBA" id="ARBA00022771"/>
    </source>
</evidence>
<keyword evidence="5" id="KW-0175">Coiled coil</keyword>
<evidence type="ECO:0000256" key="7">
    <source>
        <dbReference type="SAM" id="Phobius"/>
    </source>
</evidence>
<dbReference type="InterPro" id="IPR035896">
    <property type="entry name" value="AN1-like_Znf"/>
</dbReference>
<dbReference type="InterPro" id="IPR000058">
    <property type="entry name" value="Znf_AN1"/>
</dbReference>
<feature type="coiled-coil region" evidence="5">
    <location>
        <begin position="250"/>
        <end position="277"/>
    </location>
</feature>
<feature type="compositionally biased region" description="Low complexity" evidence="6">
    <location>
        <begin position="169"/>
        <end position="191"/>
    </location>
</feature>
<name>A0A4S9XQI9_AURPU</name>
<evidence type="ECO:0000259" key="8">
    <source>
        <dbReference type="PROSITE" id="PS51039"/>
    </source>
</evidence>
<evidence type="ECO:0000256" key="1">
    <source>
        <dbReference type="ARBA" id="ARBA00022723"/>
    </source>
</evidence>
<reference evidence="9 10" key="1">
    <citation type="submission" date="2018-10" db="EMBL/GenBank/DDBJ databases">
        <title>Fifty Aureobasidium pullulans genomes reveal a recombining polyextremotolerant generalist.</title>
        <authorList>
            <person name="Gostincar C."/>
            <person name="Turk M."/>
            <person name="Zajc J."/>
            <person name="Gunde-Cimerman N."/>
        </authorList>
    </citation>
    <scope>NUCLEOTIDE SEQUENCE [LARGE SCALE GENOMIC DNA]</scope>
    <source>
        <strain evidence="9 10">EXF-3403</strain>
    </source>
</reference>
<evidence type="ECO:0000256" key="3">
    <source>
        <dbReference type="ARBA" id="ARBA00022833"/>
    </source>
</evidence>
<dbReference type="SUPFAM" id="SSF118310">
    <property type="entry name" value="AN1-like Zinc finger"/>
    <property type="match status" value="2"/>
</dbReference>
<accession>A0A4S9XQI9</accession>
<organism evidence="9 10">
    <name type="scientific">Aureobasidium pullulans</name>
    <name type="common">Black yeast</name>
    <name type="synonym">Pullularia pullulans</name>
    <dbReference type="NCBI Taxonomy" id="5580"/>
    <lineage>
        <taxon>Eukaryota</taxon>
        <taxon>Fungi</taxon>
        <taxon>Dikarya</taxon>
        <taxon>Ascomycota</taxon>
        <taxon>Pezizomycotina</taxon>
        <taxon>Dothideomycetes</taxon>
        <taxon>Dothideomycetidae</taxon>
        <taxon>Dothideales</taxon>
        <taxon>Saccotheciaceae</taxon>
        <taxon>Aureobasidium</taxon>
    </lineage>
</organism>
<gene>
    <name evidence="9" type="ORF">D6C84_07479</name>
</gene>
<keyword evidence="3" id="KW-0862">Zinc</keyword>
<dbReference type="SMART" id="SM00154">
    <property type="entry name" value="ZnF_AN1"/>
    <property type="match status" value="2"/>
</dbReference>
<feature type="region of interest" description="Disordered" evidence="6">
    <location>
        <begin position="162"/>
        <end position="194"/>
    </location>
</feature>
<dbReference type="AlphaFoldDB" id="A0A4S9XQI9"/>
<evidence type="ECO:0000313" key="9">
    <source>
        <dbReference type="EMBL" id="THZ80374.1"/>
    </source>
</evidence>
<keyword evidence="2 4" id="KW-0863">Zinc-finger</keyword>
<dbReference type="GO" id="GO:0005737">
    <property type="term" value="C:cytoplasm"/>
    <property type="evidence" value="ECO:0007669"/>
    <property type="project" value="TreeGrafter"/>
</dbReference>
<keyword evidence="7" id="KW-0812">Transmembrane</keyword>
<dbReference type="Pfam" id="PF01428">
    <property type="entry name" value="zf-AN1"/>
    <property type="match status" value="2"/>
</dbReference>
<dbReference type="PROSITE" id="PS51039">
    <property type="entry name" value="ZF_AN1"/>
    <property type="match status" value="2"/>
</dbReference>
<dbReference type="Proteomes" id="UP000310039">
    <property type="component" value="Unassembled WGS sequence"/>
</dbReference>
<keyword evidence="7" id="KW-1133">Transmembrane helix</keyword>